<accession>A0A316Z9P1</accession>
<feature type="compositionally biased region" description="Low complexity" evidence="3">
    <location>
        <begin position="464"/>
        <end position="495"/>
    </location>
</feature>
<dbReference type="PROSITE" id="PS50961">
    <property type="entry name" value="HTH_LA"/>
    <property type="match status" value="1"/>
</dbReference>
<feature type="compositionally biased region" description="Pro residues" evidence="3">
    <location>
        <begin position="730"/>
        <end position="744"/>
    </location>
</feature>
<dbReference type="CDD" id="cd07323">
    <property type="entry name" value="LAM"/>
    <property type="match status" value="1"/>
</dbReference>
<feature type="compositionally biased region" description="Low complexity" evidence="3">
    <location>
        <begin position="91"/>
        <end position="144"/>
    </location>
</feature>
<feature type="compositionally biased region" description="Basic and acidic residues" evidence="3">
    <location>
        <begin position="160"/>
        <end position="175"/>
    </location>
</feature>
<proteinExistence type="predicted"/>
<feature type="compositionally biased region" description="Polar residues" evidence="3">
    <location>
        <begin position="520"/>
        <end position="530"/>
    </location>
</feature>
<evidence type="ECO:0000259" key="4">
    <source>
        <dbReference type="PROSITE" id="PS50961"/>
    </source>
</evidence>
<dbReference type="GeneID" id="37271802"/>
<dbReference type="InterPro" id="IPR006630">
    <property type="entry name" value="La_HTH"/>
</dbReference>
<keyword evidence="1 2" id="KW-0694">RNA-binding</keyword>
<dbReference type="Proteomes" id="UP000245946">
    <property type="component" value="Unassembled WGS sequence"/>
</dbReference>
<feature type="compositionally biased region" description="Low complexity" evidence="3">
    <location>
        <begin position="194"/>
        <end position="255"/>
    </location>
</feature>
<feature type="compositionally biased region" description="Basic residues" evidence="3">
    <location>
        <begin position="775"/>
        <end position="793"/>
    </location>
</feature>
<name>A0A316Z9P1_9BASI</name>
<dbReference type="Gene3D" id="1.10.10.10">
    <property type="entry name" value="Winged helix-like DNA-binding domain superfamily/Winged helix DNA-binding domain"/>
    <property type="match status" value="1"/>
</dbReference>
<feature type="compositionally biased region" description="Low complexity" evidence="3">
    <location>
        <begin position="439"/>
        <end position="456"/>
    </location>
</feature>
<gene>
    <name evidence="5" type="ORF">FA09DRAFT_339838</name>
</gene>
<dbReference type="InterPro" id="IPR036388">
    <property type="entry name" value="WH-like_DNA-bd_sf"/>
</dbReference>
<dbReference type="InterPro" id="IPR036390">
    <property type="entry name" value="WH_DNA-bd_sf"/>
</dbReference>
<dbReference type="STRING" id="58919.A0A316Z9P1"/>
<dbReference type="PANTHER" id="PTHR22792">
    <property type="entry name" value="LUPUS LA PROTEIN-RELATED"/>
    <property type="match status" value="1"/>
</dbReference>
<dbReference type="AlphaFoldDB" id="A0A316Z9P1"/>
<evidence type="ECO:0000256" key="3">
    <source>
        <dbReference type="SAM" id="MobiDB-lite"/>
    </source>
</evidence>
<feature type="compositionally biased region" description="Low complexity" evidence="3">
    <location>
        <begin position="1067"/>
        <end position="1081"/>
    </location>
</feature>
<reference evidence="5 6" key="1">
    <citation type="journal article" date="2018" name="Mol. Biol. Evol.">
        <title>Broad Genomic Sampling Reveals a Smut Pathogenic Ancestry of the Fungal Clade Ustilaginomycotina.</title>
        <authorList>
            <person name="Kijpornyongpan T."/>
            <person name="Mondo S.J."/>
            <person name="Barry K."/>
            <person name="Sandor L."/>
            <person name="Lee J."/>
            <person name="Lipzen A."/>
            <person name="Pangilinan J."/>
            <person name="LaButti K."/>
            <person name="Hainaut M."/>
            <person name="Henrissat B."/>
            <person name="Grigoriev I.V."/>
            <person name="Spatafora J.W."/>
            <person name="Aime M.C."/>
        </authorList>
    </citation>
    <scope>NUCLEOTIDE SEQUENCE [LARGE SCALE GENOMIC DNA]</scope>
    <source>
        <strain evidence="5 6">MCA 4186</strain>
    </source>
</reference>
<keyword evidence="6" id="KW-1185">Reference proteome</keyword>
<dbReference type="Pfam" id="PF05383">
    <property type="entry name" value="La"/>
    <property type="match status" value="1"/>
</dbReference>
<feature type="region of interest" description="Disordered" evidence="3">
    <location>
        <begin position="1"/>
        <end position="326"/>
    </location>
</feature>
<feature type="compositionally biased region" description="Pro residues" evidence="3">
    <location>
        <begin position="54"/>
        <end position="65"/>
    </location>
</feature>
<feature type="compositionally biased region" description="Low complexity" evidence="3">
    <location>
        <begin position="267"/>
        <end position="285"/>
    </location>
</feature>
<dbReference type="OrthoDB" id="340227at2759"/>
<feature type="region of interest" description="Disordered" evidence="3">
    <location>
        <begin position="439"/>
        <end position="704"/>
    </location>
</feature>
<evidence type="ECO:0000256" key="1">
    <source>
        <dbReference type="ARBA" id="ARBA00022884"/>
    </source>
</evidence>
<dbReference type="SMART" id="SM00715">
    <property type="entry name" value="LA"/>
    <property type="match status" value="1"/>
</dbReference>
<feature type="compositionally biased region" description="Acidic residues" evidence="3">
    <location>
        <begin position="1086"/>
        <end position="1100"/>
    </location>
</feature>
<feature type="compositionally biased region" description="Low complexity" evidence="3">
    <location>
        <begin position="637"/>
        <end position="652"/>
    </location>
</feature>
<feature type="region of interest" description="Disordered" evidence="3">
    <location>
        <begin position="377"/>
        <end position="400"/>
    </location>
</feature>
<evidence type="ECO:0000313" key="5">
    <source>
        <dbReference type="EMBL" id="PWN96913.1"/>
    </source>
</evidence>
<feature type="compositionally biased region" description="Polar residues" evidence="3">
    <location>
        <begin position="1046"/>
        <end position="1062"/>
    </location>
</feature>
<feature type="compositionally biased region" description="Low complexity" evidence="3">
    <location>
        <begin position="1"/>
        <end position="18"/>
    </location>
</feature>
<dbReference type="RefSeq" id="XP_025597192.1">
    <property type="nucleotide sequence ID" value="XM_025744258.1"/>
</dbReference>
<feature type="compositionally biased region" description="Polar residues" evidence="3">
    <location>
        <begin position="993"/>
        <end position="1015"/>
    </location>
</feature>
<feature type="compositionally biased region" description="Low complexity" evidence="3">
    <location>
        <begin position="30"/>
        <end position="53"/>
    </location>
</feature>
<feature type="region of interest" description="Disordered" evidence="3">
    <location>
        <begin position="720"/>
        <end position="837"/>
    </location>
</feature>
<organism evidence="5 6">
    <name type="scientific">Tilletiopsis washingtonensis</name>
    <dbReference type="NCBI Taxonomy" id="58919"/>
    <lineage>
        <taxon>Eukaryota</taxon>
        <taxon>Fungi</taxon>
        <taxon>Dikarya</taxon>
        <taxon>Basidiomycota</taxon>
        <taxon>Ustilaginomycotina</taxon>
        <taxon>Exobasidiomycetes</taxon>
        <taxon>Entylomatales</taxon>
        <taxon>Entylomatales incertae sedis</taxon>
        <taxon>Tilletiopsis</taxon>
    </lineage>
</organism>
<feature type="compositionally biased region" description="Polar residues" evidence="3">
    <location>
        <begin position="292"/>
        <end position="309"/>
    </location>
</feature>
<feature type="compositionally biased region" description="Low complexity" evidence="3">
    <location>
        <begin position="822"/>
        <end position="836"/>
    </location>
</feature>
<protein>
    <recommendedName>
        <fullName evidence="4">HTH La-type RNA-binding domain-containing protein</fullName>
    </recommendedName>
</protein>
<feature type="region of interest" description="Disordered" evidence="3">
    <location>
        <begin position="990"/>
        <end position="1122"/>
    </location>
</feature>
<evidence type="ECO:0000256" key="2">
    <source>
        <dbReference type="PROSITE-ProRule" id="PRU00332"/>
    </source>
</evidence>
<feature type="compositionally biased region" description="Basic and acidic residues" evidence="3">
    <location>
        <begin position="604"/>
        <end position="636"/>
    </location>
</feature>
<feature type="compositionally biased region" description="Basic and acidic residues" evidence="3">
    <location>
        <begin position="19"/>
        <end position="29"/>
    </location>
</feature>
<dbReference type="EMBL" id="KZ819297">
    <property type="protein sequence ID" value="PWN96913.1"/>
    <property type="molecule type" value="Genomic_DNA"/>
</dbReference>
<sequence>MSAWSSAASGKGSALSYAERLRRAKEDSSRSSADSSAAARSSTSSSTPTLTQLSPPPAAPAPPKPASSSSGAWRVVTAHKSANGRADAPNSTSSSSTPSAHPAAASSTIAAASAPAASASASQGKTAAQSPTAASAALRSDALAQRPQPVAAASGVNVWEQRRKQLADKSAESRQETSTAAAAGSKAPVEQKKPVSTTAPPATSTGNASTSASSSAPASAKAAAVAQPPASTRSNGSAPSGASRPGAAESRSSSVGEEDSSKERRAAAPATSASAPAQAGPSAQKPAERRSSTGASLQGDSPITRSIAESTLPFVPRSPLSLARAPTGPAYDNAWLDRIHLLNGGQNMPTFVPALQESSAEMGIGAGLQPAPVVSMPPSLPSTAEEPSATGTPTSAEAHSVWRKANTSVNGAAGDDHQDEVALSASGVSSSVEAAETAAASVPSSAAPASSTVAESSARRRADSTSSGGAVKPAAPAATSKSKARRAQAAASVLADSESWPSPLDATVKTAARSKPRAESVSTGENSSSERPAATEKGLEGLDVQVAKGAGDKGKKGKQWISIVPTITHASPLPASGRKTSGKDAASKDASSATSPHPKKAAKTRADKGAAGGEKRPEADKQDAKSGTKESSKASRQDASAPSAAADSVLASGQGQAREAEASLSAPGAPPAEAADSSGAPDAVSASPALNGETDASAPVALPFSSPLMPMALSELPAMFPPMRWTSGSPGPPSPFPFVPPPPQRLNKDGSFSPTRATDFLVPNGDPSWHASHSPVRHSARGRGSRGRGRGGRHAGGDVFSGSRNDGAYMPGPGADGADLDSQGAPSSRGSPGSGSYATGAQLPFWLHGGQPHALPVFQPQGMAPASLAHGEWQQPPPTRAPAFVNSPAGSPRVPGIDAPTHQLLKQIEFYFSERNLQGDFFLRQCMDAHGWVSISTVAGFNRVQRLTSDLALVRDTLLYSSVLEVDASNMRVRKAQNWESYVLGANGVPNDVDQSSRPSSAQAGISEQHYSSLAQDDASRRHAGLAQLRRQDSAATEGSGVNGYTGESSNADGRSTTTVLTEASRSKSSTAFSSPPSSAAHQDSSMEDGCSDSDKEDQETLGVVAAEGLGGTLFPPVSNGA</sequence>
<dbReference type="SUPFAM" id="SSF46785">
    <property type="entry name" value="Winged helix' DNA-binding domain"/>
    <property type="match status" value="1"/>
</dbReference>
<dbReference type="InterPro" id="IPR045180">
    <property type="entry name" value="La_dom_prot"/>
</dbReference>
<dbReference type="GO" id="GO:0003723">
    <property type="term" value="F:RNA binding"/>
    <property type="evidence" value="ECO:0007669"/>
    <property type="project" value="UniProtKB-UniRule"/>
</dbReference>
<dbReference type="PANTHER" id="PTHR22792:SF62">
    <property type="entry name" value="LA-RELATED PROTEIN 7"/>
    <property type="match status" value="1"/>
</dbReference>
<feature type="domain" description="HTH La-type RNA-binding" evidence="4">
    <location>
        <begin position="894"/>
        <end position="984"/>
    </location>
</feature>
<evidence type="ECO:0000313" key="6">
    <source>
        <dbReference type="Proteomes" id="UP000245946"/>
    </source>
</evidence>